<gene>
    <name evidence="4" type="ORF">BRAFLDRAFT_251515</name>
</gene>
<dbReference type="eggNOG" id="KOG4817">
    <property type="taxonomic scope" value="Eukaryota"/>
</dbReference>
<sequence>MSERSGNTAKGKDTGKKYSQLNLYNTYKGKSVEQQKTTTIKHGLQSLGKVGTARRMPPPANLPSLKSENSGNDPNVNLVPAGGSGWGASKDKDRSEFQPEQQPPQASQPSATSQGQTSTAQKVAATLPHSSAFPQNSQYFNKEFPTLGKEEEENKPAKEQQYGPGPSLRPQS</sequence>
<dbReference type="AlphaFoldDB" id="C3ZCJ9"/>
<dbReference type="InterPro" id="IPR033184">
    <property type="entry name" value="PRRC2"/>
</dbReference>
<evidence type="ECO:0000256" key="1">
    <source>
        <dbReference type="ARBA" id="ARBA00022553"/>
    </source>
</evidence>
<feature type="compositionally biased region" description="Polar residues" evidence="2">
    <location>
        <begin position="64"/>
        <end position="75"/>
    </location>
</feature>
<name>C3ZCJ9_BRAFL</name>
<feature type="compositionally biased region" description="Polar residues" evidence="2">
    <location>
        <begin position="128"/>
        <end position="140"/>
    </location>
</feature>
<dbReference type="InterPro" id="IPR009738">
    <property type="entry name" value="BAT2_N"/>
</dbReference>
<protein>
    <recommendedName>
        <fullName evidence="3">BAT2 N-terminal domain-containing protein</fullName>
    </recommendedName>
</protein>
<dbReference type="PANTHER" id="PTHR14038:SF0">
    <property type="entry name" value="LP18708P"/>
    <property type="match status" value="1"/>
</dbReference>
<keyword evidence="1" id="KW-0597">Phosphoprotein</keyword>
<proteinExistence type="predicted"/>
<evidence type="ECO:0000256" key="2">
    <source>
        <dbReference type="SAM" id="MobiDB-lite"/>
    </source>
</evidence>
<feature type="region of interest" description="Disordered" evidence="2">
    <location>
        <begin position="1"/>
        <end position="172"/>
    </location>
</feature>
<feature type="compositionally biased region" description="Low complexity" evidence="2">
    <location>
        <begin position="98"/>
        <end position="121"/>
    </location>
</feature>
<organism>
    <name type="scientific">Branchiostoma floridae</name>
    <name type="common">Florida lancelet</name>
    <name type="synonym">Amphioxus</name>
    <dbReference type="NCBI Taxonomy" id="7739"/>
    <lineage>
        <taxon>Eukaryota</taxon>
        <taxon>Metazoa</taxon>
        <taxon>Chordata</taxon>
        <taxon>Cephalochordata</taxon>
        <taxon>Leptocardii</taxon>
        <taxon>Amphioxiformes</taxon>
        <taxon>Branchiostomatidae</taxon>
        <taxon>Branchiostoma</taxon>
    </lineage>
</organism>
<dbReference type="STRING" id="7739.C3ZCJ9"/>
<evidence type="ECO:0000313" key="4">
    <source>
        <dbReference type="EMBL" id="EEN49703.1"/>
    </source>
</evidence>
<accession>C3ZCJ9</accession>
<dbReference type="PANTHER" id="PTHR14038">
    <property type="entry name" value="BAT2 HLA-B-ASSOCIATED TRANSCRIPT 2"/>
    <property type="match status" value="1"/>
</dbReference>
<dbReference type="EMBL" id="GG666608">
    <property type="protein sequence ID" value="EEN49703.1"/>
    <property type="molecule type" value="Genomic_DNA"/>
</dbReference>
<reference evidence="4" key="1">
    <citation type="journal article" date="2008" name="Nature">
        <title>The amphioxus genome and the evolution of the chordate karyotype.</title>
        <authorList>
            <consortium name="US DOE Joint Genome Institute (JGI-PGF)"/>
            <person name="Putnam N.H."/>
            <person name="Butts T."/>
            <person name="Ferrier D.E.K."/>
            <person name="Furlong R.F."/>
            <person name="Hellsten U."/>
            <person name="Kawashima T."/>
            <person name="Robinson-Rechavi M."/>
            <person name="Shoguchi E."/>
            <person name="Terry A."/>
            <person name="Yu J.-K."/>
            <person name="Benito-Gutierrez E.L."/>
            <person name="Dubchak I."/>
            <person name="Garcia-Fernandez J."/>
            <person name="Gibson-Brown J.J."/>
            <person name="Grigoriev I.V."/>
            <person name="Horton A.C."/>
            <person name="de Jong P.J."/>
            <person name="Jurka J."/>
            <person name="Kapitonov V.V."/>
            <person name="Kohara Y."/>
            <person name="Kuroki Y."/>
            <person name="Lindquist E."/>
            <person name="Lucas S."/>
            <person name="Osoegawa K."/>
            <person name="Pennacchio L.A."/>
            <person name="Salamov A.A."/>
            <person name="Satou Y."/>
            <person name="Sauka-Spengler T."/>
            <person name="Schmutz J."/>
            <person name="Shin-I T."/>
            <person name="Toyoda A."/>
            <person name="Bronner-Fraser M."/>
            <person name="Fujiyama A."/>
            <person name="Holland L.Z."/>
            <person name="Holland P.W.H."/>
            <person name="Satoh N."/>
            <person name="Rokhsar D.S."/>
        </authorList>
    </citation>
    <scope>NUCLEOTIDE SEQUENCE [LARGE SCALE GENOMIC DNA]</scope>
    <source>
        <strain evidence="4">S238N-H82</strain>
        <tissue evidence="4">Testes</tissue>
    </source>
</reference>
<feature type="compositionally biased region" description="Basic and acidic residues" evidence="2">
    <location>
        <begin position="148"/>
        <end position="158"/>
    </location>
</feature>
<dbReference type="Pfam" id="PF07001">
    <property type="entry name" value="BAT2_N"/>
    <property type="match status" value="1"/>
</dbReference>
<dbReference type="InParanoid" id="C3ZCJ9"/>
<evidence type="ECO:0000259" key="3">
    <source>
        <dbReference type="Pfam" id="PF07001"/>
    </source>
</evidence>
<feature type="domain" description="BAT2 N-terminal" evidence="3">
    <location>
        <begin position="1"/>
        <end position="124"/>
    </location>
</feature>